<dbReference type="RefSeq" id="WP_338731426.1">
    <property type="nucleotide sequence ID" value="NZ_CP136924.1"/>
</dbReference>
<sequence>MEIDFDFLIPYINYLVIAFIGLIGLYIKTYMQERAKRKALIRTNKKLMEETESIKKEHQLDISKRRYQYESKKEQYLGFFKMLDKFTNEATLKNQSEMMPILDEFNRNYLNAATQGNKKKENLAVTVMSKKIQKLTSDSYEELTKLKQETNTIRVIASDEILKKLDLLELSYDKLMEQSNKMMSDLPQLMLTGNDARIKEQQKELEISGKVTQSIKNEIIELMRKELNEI</sequence>
<evidence type="ECO:0000256" key="1">
    <source>
        <dbReference type="SAM" id="Coils"/>
    </source>
</evidence>
<evidence type="ECO:0000313" key="3">
    <source>
        <dbReference type="EMBL" id="WXA02414.1"/>
    </source>
</evidence>
<feature type="coiled-coil region" evidence="1">
    <location>
        <begin position="30"/>
        <end position="57"/>
    </location>
</feature>
<evidence type="ECO:0000256" key="2">
    <source>
        <dbReference type="SAM" id="Phobius"/>
    </source>
</evidence>
<reference evidence="4 5" key="1">
    <citation type="submission" date="2023-10" db="EMBL/GenBank/DDBJ databases">
        <title>Culture-based analysis of two novel bacteria associated with mangrove crab gills.</title>
        <authorList>
            <person name="Yang X."/>
            <person name="Garuglieri E."/>
            <person name="Van Goethem M.W."/>
            <person name="Fusi M."/>
            <person name="Marasco R."/>
            <person name="Daffonchio D.G."/>
        </authorList>
    </citation>
    <scope>NUCLEOTIDE SEQUENCE</scope>
    <source>
        <strain evidence="4">UG2-1</strain>
        <strain evidence="3">UG2-2</strain>
        <strain evidence="5">UG2_2</strain>
    </source>
</reference>
<keyword evidence="2" id="KW-0812">Transmembrane</keyword>
<dbReference type="EMBL" id="CP136924">
    <property type="protein sequence ID" value="WXA02414.1"/>
    <property type="molecule type" value="Genomic_DNA"/>
</dbReference>
<evidence type="ECO:0000313" key="5">
    <source>
        <dbReference type="Proteomes" id="UP001368318"/>
    </source>
</evidence>
<dbReference type="Proteomes" id="UP001368318">
    <property type="component" value="Chromosome"/>
</dbReference>
<dbReference type="EMBL" id="CP136925">
    <property type="protein sequence ID" value="WXA12424.1"/>
    <property type="molecule type" value="Genomic_DNA"/>
</dbReference>
<gene>
    <name evidence="4" type="ORF">R3L15_09840</name>
    <name evidence="3" type="ORF">R3L16_11745</name>
</gene>
<accession>A0AAU6P4Q5</accession>
<organism evidence="4">
    <name type="scientific">Mangrovimonas cancribranchiae</name>
    <dbReference type="NCBI Taxonomy" id="3080055"/>
    <lineage>
        <taxon>Bacteria</taxon>
        <taxon>Pseudomonadati</taxon>
        <taxon>Bacteroidota</taxon>
        <taxon>Flavobacteriia</taxon>
        <taxon>Flavobacteriales</taxon>
        <taxon>Flavobacteriaceae</taxon>
        <taxon>Mangrovimonas</taxon>
    </lineage>
</organism>
<keyword evidence="2" id="KW-1133">Transmembrane helix</keyword>
<dbReference type="KEGG" id="mcaa:R3L15_09840"/>
<protein>
    <recommendedName>
        <fullName evidence="6">5-bromo-4-chloroindolyl phosphate hydrolysis protein</fullName>
    </recommendedName>
</protein>
<keyword evidence="5" id="KW-1185">Reference proteome</keyword>
<feature type="transmembrane region" description="Helical" evidence="2">
    <location>
        <begin position="12"/>
        <end position="31"/>
    </location>
</feature>
<evidence type="ECO:0000313" key="4">
    <source>
        <dbReference type="EMBL" id="WXA12424.1"/>
    </source>
</evidence>
<proteinExistence type="predicted"/>
<evidence type="ECO:0008006" key="6">
    <source>
        <dbReference type="Google" id="ProtNLM"/>
    </source>
</evidence>
<keyword evidence="1" id="KW-0175">Coiled coil</keyword>
<name>A0AAU6P4Q5_9FLAO</name>
<keyword evidence="2" id="KW-0472">Membrane</keyword>
<dbReference type="AlphaFoldDB" id="A0AAU6P4Q5"/>